<evidence type="ECO:0000313" key="1">
    <source>
        <dbReference type="EMBL" id="MBI5250584.1"/>
    </source>
</evidence>
<protein>
    <submittedName>
        <fullName evidence="1">Uncharacterized protein</fullName>
    </submittedName>
</protein>
<reference evidence="1" key="1">
    <citation type="submission" date="2020-07" db="EMBL/GenBank/DDBJ databases">
        <title>Huge and variable diversity of episymbiotic CPR bacteria and DPANN archaea in groundwater ecosystems.</title>
        <authorList>
            <person name="He C.Y."/>
            <person name="Keren R."/>
            <person name="Whittaker M."/>
            <person name="Farag I.F."/>
            <person name="Doudna J."/>
            <person name="Cate J.H.D."/>
            <person name="Banfield J.F."/>
        </authorList>
    </citation>
    <scope>NUCLEOTIDE SEQUENCE</scope>
    <source>
        <strain evidence="1">NC_groundwater_1664_Pr3_B-0.1um_52_9</strain>
    </source>
</reference>
<name>A0A9D6V4C4_9BACT</name>
<sequence>MVHPMHESVVDVAQQAVALMDDLLRFRIDLSEYSVKLRALDVDSIMVAHEKDFKVDATLVYYLDALMLLSSLQHELDFQVAEYGVNVALEDMRNLQELMKKFSK</sequence>
<evidence type="ECO:0000313" key="2">
    <source>
        <dbReference type="Proteomes" id="UP000807825"/>
    </source>
</evidence>
<accession>A0A9D6V4C4</accession>
<organism evidence="1 2">
    <name type="scientific">Desulfomonile tiedjei</name>
    <dbReference type="NCBI Taxonomy" id="2358"/>
    <lineage>
        <taxon>Bacteria</taxon>
        <taxon>Pseudomonadati</taxon>
        <taxon>Thermodesulfobacteriota</taxon>
        <taxon>Desulfomonilia</taxon>
        <taxon>Desulfomonilales</taxon>
        <taxon>Desulfomonilaceae</taxon>
        <taxon>Desulfomonile</taxon>
    </lineage>
</organism>
<proteinExistence type="predicted"/>
<gene>
    <name evidence="1" type="ORF">HY912_13925</name>
</gene>
<dbReference type="AlphaFoldDB" id="A0A9D6V4C4"/>
<dbReference type="Proteomes" id="UP000807825">
    <property type="component" value="Unassembled WGS sequence"/>
</dbReference>
<dbReference type="EMBL" id="JACRDE010000365">
    <property type="protein sequence ID" value="MBI5250584.1"/>
    <property type="molecule type" value="Genomic_DNA"/>
</dbReference>
<comment type="caution">
    <text evidence="1">The sequence shown here is derived from an EMBL/GenBank/DDBJ whole genome shotgun (WGS) entry which is preliminary data.</text>
</comment>